<evidence type="ECO:0000259" key="1">
    <source>
        <dbReference type="Pfam" id="PF00535"/>
    </source>
</evidence>
<protein>
    <submittedName>
        <fullName evidence="2">Putative glycosyltransferase</fullName>
    </submittedName>
</protein>
<name>A0A7I7Z4N7_9MYCO</name>
<accession>A0A7I7Z4N7</accession>
<dbReference type="SUPFAM" id="SSF53448">
    <property type="entry name" value="Nucleotide-diphospho-sugar transferases"/>
    <property type="match status" value="1"/>
</dbReference>
<dbReference type="GO" id="GO:0016740">
    <property type="term" value="F:transferase activity"/>
    <property type="evidence" value="ECO:0007669"/>
    <property type="project" value="UniProtKB-KW"/>
</dbReference>
<dbReference type="Proteomes" id="UP000467105">
    <property type="component" value="Chromosome"/>
</dbReference>
<dbReference type="InterPro" id="IPR050834">
    <property type="entry name" value="Glycosyltransf_2"/>
</dbReference>
<evidence type="ECO:0000313" key="3">
    <source>
        <dbReference type="Proteomes" id="UP000467105"/>
    </source>
</evidence>
<sequence length="283" mass="31137">MATPLFSIVTITYQNLEGLQRTVESTQSQSFGDYEHIVIDGGSSDGSAEWLAANFSGTWVSESDGGRYHAMNKGARMARGEYLWFMHAGDGFGDPWVLSRVAAAISAGRPGAEGVRPRWLYGLARVVNPDQSLHSVLGVVPFKLFNFAILQRPMPHQATVFERELFWQLGGYDEEFGIAADQPFMLRAAELSPPIALADFLCNFDVTGASATRSQWANYRDGRRMLRYLNGPVTRSRALDNALALGFALMQIFARSFRAIAVHPDKGGAPHPAPLNSHSSIRE</sequence>
<dbReference type="AlphaFoldDB" id="A0A7I7Z4N7"/>
<dbReference type="InterPro" id="IPR029044">
    <property type="entry name" value="Nucleotide-diphossugar_trans"/>
</dbReference>
<dbReference type="PANTHER" id="PTHR43685">
    <property type="entry name" value="GLYCOSYLTRANSFERASE"/>
    <property type="match status" value="1"/>
</dbReference>
<proteinExistence type="predicted"/>
<reference evidence="2 3" key="1">
    <citation type="journal article" date="2019" name="Emerg. Microbes Infect.">
        <title>Comprehensive subspecies identification of 175 nontuberculous mycobacteria species based on 7547 genomic profiles.</title>
        <authorList>
            <person name="Matsumoto Y."/>
            <person name="Kinjo T."/>
            <person name="Motooka D."/>
            <person name="Nabeya D."/>
            <person name="Jung N."/>
            <person name="Uechi K."/>
            <person name="Horii T."/>
            <person name="Iida T."/>
            <person name="Fujita J."/>
            <person name="Nakamura S."/>
        </authorList>
    </citation>
    <scope>NUCLEOTIDE SEQUENCE [LARGE SCALE GENOMIC DNA]</scope>
    <source>
        <strain evidence="2 3">JCM 14742</strain>
    </source>
</reference>
<dbReference type="OrthoDB" id="9788101at2"/>
<keyword evidence="3" id="KW-1185">Reference proteome</keyword>
<gene>
    <name evidence="2" type="ORF">MPRM_54750</name>
</gene>
<organism evidence="2 3">
    <name type="scientific">Mycobacterium parmense</name>
    <dbReference type="NCBI Taxonomy" id="185642"/>
    <lineage>
        <taxon>Bacteria</taxon>
        <taxon>Bacillati</taxon>
        <taxon>Actinomycetota</taxon>
        <taxon>Actinomycetes</taxon>
        <taxon>Mycobacteriales</taxon>
        <taxon>Mycobacteriaceae</taxon>
        <taxon>Mycobacterium</taxon>
        <taxon>Mycobacterium simiae complex</taxon>
    </lineage>
</organism>
<dbReference type="PANTHER" id="PTHR43685:SF2">
    <property type="entry name" value="GLYCOSYLTRANSFERASE 2-LIKE DOMAIN-CONTAINING PROTEIN"/>
    <property type="match status" value="1"/>
</dbReference>
<dbReference type="RefSeq" id="WP_161494218.1">
    <property type="nucleotide sequence ID" value="NZ_AP022614.1"/>
</dbReference>
<dbReference type="EMBL" id="AP022614">
    <property type="protein sequence ID" value="BBZ48194.1"/>
    <property type="molecule type" value="Genomic_DNA"/>
</dbReference>
<evidence type="ECO:0000313" key="2">
    <source>
        <dbReference type="EMBL" id="BBZ48194.1"/>
    </source>
</evidence>
<keyword evidence="2" id="KW-0808">Transferase</keyword>
<dbReference type="Pfam" id="PF00535">
    <property type="entry name" value="Glycos_transf_2"/>
    <property type="match status" value="1"/>
</dbReference>
<feature type="domain" description="Glycosyltransferase 2-like" evidence="1">
    <location>
        <begin position="7"/>
        <end position="110"/>
    </location>
</feature>
<dbReference type="InterPro" id="IPR001173">
    <property type="entry name" value="Glyco_trans_2-like"/>
</dbReference>
<dbReference type="Gene3D" id="3.90.550.10">
    <property type="entry name" value="Spore Coat Polysaccharide Biosynthesis Protein SpsA, Chain A"/>
    <property type="match status" value="1"/>
</dbReference>
<dbReference type="CDD" id="cd06433">
    <property type="entry name" value="GT_2_WfgS_like"/>
    <property type="match status" value="1"/>
</dbReference>